<dbReference type="PANTHER" id="PTHR42813:SF2">
    <property type="entry name" value="DEHYDROGENASE, ZINC-CONTAINING, PUTATIVE (AFU_ORTHOLOGUE AFUA_2G02810)-RELATED"/>
    <property type="match status" value="1"/>
</dbReference>
<evidence type="ECO:0000313" key="8">
    <source>
        <dbReference type="Proteomes" id="UP000324176"/>
    </source>
</evidence>
<dbReference type="InterPro" id="IPR036291">
    <property type="entry name" value="NAD(P)-bd_dom_sf"/>
</dbReference>
<dbReference type="InterPro" id="IPR013154">
    <property type="entry name" value="ADH-like_N"/>
</dbReference>
<dbReference type="SMART" id="SM00829">
    <property type="entry name" value="PKS_ER"/>
    <property type="match status" value="1"/>
</dbReference>
<accession>A0A5D3Y9A9</accession>
<dbReference type="InterPro" id="IPR013149">
    <property type="entry name" value="ADH-like_C"/>
</dbReference>
<gene>
    <name evidence="7" type="ORF">BCL69_105114</name>
</gene>
<dbReference type="SUPFAM" id="SSF51735">
    <property type="entry name" value="NAD(P)-binding Rossmann-fold domains"/>
    <property type="match status" value="1"/>
</dbReference>
<organism evidence="7 8">
    <name type="scientific">Nitrosomonas communis</name>
    <dbReference type="NCBI Taxonomy" id="44574"/>
    <lineage>
        <taxon>Bacteria</taxon>
        <taxon>Pseudomonadati</taxon>
        <taxon>Pseudomonadota</taxon>
        <taxon>Betaproteobacteria</taxon>
        <taxon>Nitrosomonadales</taxon>
        <taxon>Nitrosomonadaceae</taxon>
        <taxon>Nitrosomonas</taxon>
    </lineage>
</organism>
<comment type="caution">
    <text evidence="7">The sequence shown here is derived from an EMBL/GenBank/DDBJ whole genome shotgun (WGS) entry which is preliminary data.</text>
</comment>
<evidence type="ECO:0000256" key="4">
    <source>
        <dbReference type="ARBA" id="ARBA00023002"/>
    </source>
</evidence>
<dbReference type="GO" id="GO:0016616">
    <property type="term" value="F:oxidoreductase activity, acting on the CH-OH group of donors, NAD or NADP as acceptor"/>
    <property type="evidence" value="ECO:0007669"/>
    <property type="project" value="UniProtKB-ARBA"/>
</dbReference>
<dbReference type="Pfam" id="PF00107">
    <property type="entry name" value="ADH_zinc_N"/>
    <property type="match status" value="1"/>
</dbReference>
<evidence type="ECO:0000256" key="2">
    <source>
        <dbReference type="ARBA" id="ARBA00022723"/>
    </source>
</evidence>
<keyword evidence="3 5" id="KW-0862">Zinc</keyword>
<dbReference type="InterPro" id="IPR002328">
    <property type="entry name" value="ADH_Zn_CS"/>
</dbReference>
<proteinExistence type="inferred from homology"/>
<evidence type="ECO:0000256" key="3">
    <source>
        <dbReference type="ARBA" id="ARBA00022833"/>
    </source>
</evidence>
<dbReference type="Pfam" id="PF08240">
    <property type="entry name" value="ADH_N"/>
    <property type="match status" value="1"/>
</dbReference>
<dbReference type="InterPro" id="IPR011032">
    <property type="entry name" value="GroES-like_sf"/>
</dbReference>
<comment type="cofactor">
    <cofactor evidence="1 5">
        <name>Zn(2+)</name>
        <dbReference type="ChEBI" id="CHEBI:29105"/>
    </cofactor>
</comment>
<dbReference type="Gene3D" id="3.40.50.720">
    <property type="entry name" value="NAD(P)-binding Rossmann-like Domain"/>
    <property type="match status" value="1"/>
</dbReference>
<comment type="similarity">
    <text evidence="5">Belongs to the zinc-containing alcohol dehydrogenase family.</text>
</comment>
<dbReference type="PANTHER" id="PTHR42813">
    <property type="entry name" value="ZINC-TYPE ALCOHOL DEHYDROGENASE-LIKE"/>
    <property type="match status" value="1"/>
</dbReference>
<dbReference type="GO" id="GO:0008270">
    <property type="term" value="F:zinc ion binding"/>
    <property type="evidence" value="ECO:0007669"/>
    <property type="project" value="InterPro"/>
</dbReference>
<dbReference type="AlphaFoldDB" id="A0A5D3Y9A9"/>
<sequence length="405" mass="45202">MLYAVLSLNSFFCLTFIHFNMKALVFHKPKDVRVETVQDPEIQKETDVILKVTSTAICGSDLHIYNGMFPQLRSMVLGHEFMGIVEETGSGVTHLKKGDRVVVPFPIACGHCWFCTHQLPTQCEESNPEFYGPEGHLLKGKGGGLYGYTDMYGGYDGGQAEYVRLPFAHYSPRKVPDNMSDEQVLFLTDIFPTGYTAVDWAQLKGGETVAIFGCGPVGLMAQKVAWLHGAGRVIALDVEDYRLETSRRTCRTETLNAHDEDVIEKIREMTHGRGADVCIDAVGMEADRSLWDKITNVIRLERGTINALRMCLDAVRRGGTVSIVGVYGYPYDNFPIHQIFDKGITIKAGQVPVQNYIDHLIHLVEEGKVVLDDIISHRLPLSEAAKGYQIFNDKEDNCVKVVLKP</sequence>
<dbReference type="PROSITE" id="PS00059">
    <property type="entry name" value="ADH_ZINC"/>
    <property type="match status" value="1"/>
</dbReference>
<evidence type="ECO:0000256" key="5">
    <source>
        <dbReference type="RuleBase" id="RU361277"/>
    </source>
</evidence>
<keyword evidence="4" id="KW-0560">Oxidoreductase</keyword>
<dbReference type="SUPFAM" id="SSF50129">
    <property type="entry name" value="GroES-like"/>
    <property type="match status" value="1"/>
</dbReference>
<dbReference type="Gene3D" id="3.90.180.10">
    <property type="entry name" value="Medium-chain alcohol dehydrogenases, catalytic domain"/>
    <property type="match status" value="1"/>
</dbReference>
<protein>
    <submittedName>
        <fullName evidence="7">Alcohol dehydrogenase</fullName>
    </submittedName>
</protein>
<keyword evidence="2 5" id="KW-0479">Metal-binding</keyword>
<name>A0A5D3Y9A9_9PROT</name>
<feature type="domain" description="Enoyl reductase (ER)" evidence="6">
    <location>
        <begin position="27"/>
        <end position="403"/>
    </location>
</feature>
<dbReference type="EMBL" id="VNHT01000051">
    <property type="protein sequence ID" value="TYP81233.1"/>
    <property type="molecule type" value="Genomic_DNA"/>
</dbReference>
<evidence type="ECO:0000256" key="1">
    <source>
        <dbReference type="ARBA" id="ARBA00001947"/>
    </source>
</evidence>
<reference evidence="7 8" key="1">
    <citation type="submission" date="2019-07" db="EMBL/GenBank/DDBJ databases">
        <title>Active sludge and wastewater microbial communities from Klosterneuburg, Austria.</title>
        <authorList>
            <person name="Wagner M."/>
        </authorList>
    </citation>
    <scope>NUCLEOTIDE SEQUENCE [LARGE SCALE GENOMIC DNA]</scope>
    <source>
        <strain evidence="7 8">Nm2</strain>
    </source>
</reference>
<dbReference type="CDD" id="cd08283">
    <property type="entry name" value="FDH_like_1"/>
    <property type="match status" value="1"/>
</dbReference>
<evidence type="ECO:0000313" key="7">
    <source>
        <dbReference type="EMBL" id="TYP81233.1"/>
    </source>
</evidence>
<dbReference type="InterPro" id="IPR020843">
    <property type="entry name" value="ER"/>
</dbReference>
<dbReference type="Proteomes" id="UP000324176">
    <property type="component" value="Unassembled WGS sequence"/>
</dbReference>
<evidence type="ECO:0000259" key="6">
    <source>
        <dbReference type="SMART" id="SM00829"/>
    </source>
</evidence>